<keyword evidence="2" id="KW-1185">Reference proteome</keyword>
<accession>A0A2A6CCZ5</accession>
<sequence>MAIMKTTGVEADFHYFRSERNGFNHAVECEDRDAYLAVDKQIVDKITCRNRQWRAEGDNCDLTTTSVVCAKSCDSDVCSSGLSHPPPQYKDLHIYGPSNRHPCARATCKHGFVALAHNGSLLAEFDADTDFTCSGNGKWTTDDDVKYRHLMCKRKPLPCKYECDGAPWTSPLLNATSAAIRKGCSYSCPAGQALSTPTKKFAVTVSCATCTDDGFVVNDGQSVDEIGCSTCDVPDGTVATNKKVPRNKEAVSNGCVLTCKDDMRLRYGVSDKLVEAKYAPGNILYRQITPEGNNWITSNGTSLTSAHWVGCVKPTDLSESINYLNMYRTLVALLVTVAAVSSMPAACRMIQKLQDSIPSKYQHLLSNHQLDFYKTLSCEEIDTLCRVFAECASYEKGIAHLRDSHPALHKKVLEQALRQEQLGSEVQEHIDEFAQLSEDIRKRIIKAFPVFGEANALDILIEMNAK</sequence>
<protein>
    <submittedName>
        <fullName evidence="1">Uncharacterized protein</fullName>
    </submittedName>
</protein>
<dbReference type="EnsemblMetazoa" id="PPA34456.1">
    <property type="protein sequence ID" value="PPA34456.1"/>
    <property type="gene ID" value="WBGene00272825"/>
</dbReference>
<evidence type="ECO:0000313" key="1">
    <source>
        <dbReference type="EnsemblMetazoa" id="PPA34456.1"/>
    </source>
</evidence>
<evidence type="ECO:0000313" key="2">
    <source>
        <dbReference type="Proteomes" id="UP000005239"/>
    </source>
</evidence>
<reference evidence="1" key="2">
    <citation type="submission" date="2022-06" db="UniProtKB">
        <authorList>
            <consortium name="EnsemblMetazoa"/>
        </authorList>
    </citation>
    <scope>IDENTIFICATION</scope>
    <source>
        <strain evidence="1">PS312</strain>
    </source>
</reference>
<name>A0A2A6CCZ5_PRIPA</name>
<reference evidence="2" key="1">
    <citation type="journal article" date="2008" name="Nat. Genet.">
        <title>The Pristionchus pacificus genome provides a unique perspective on nematode lifestyle and parasitism.</title>
        <authorList>
            <person name="Dieterich C."/>
            <person name="Clifton S.W."/>
            <person name="Schuster L.N."/>
            <person name="Chinwalla A."/>
            <person name="Delehaunty K."/>
            <person name="Dinkelacker I."/>
            <person name="Fulton L."/>
            <person name="Fulton R."/>
            <person name="Godfrey J."/>
            <person name="Minx P."/>
            <person name="Mitreva M."/>
            <person name="Roeseler W."/>
            <person name="Tian H."/>
            <person name="Witte H."/>
            <person name="Yang S.P."/>
            <person name="Wilson R.K."/>
            <person name="Sommer R.J."/>
        </authorList>
    </citation>
    <scope>NUCLEOTIDE SEQUENCE [LARGE SCALE GENOMIC DNA]</scope>
    <source>
        <strain evidence="2">PS312</strain>
    </source>
</reference>
<dbReference type="AlphaFoldDB" id="A0A2A6CCZ5"/>
<proteinExistence type="predicted"/>
<dbReference type="Proteomes" id="UP000005239">
    <property type="component" value="Unassembled WGS sequence"/>
</dbReference>
<accession>A0A8R1YMA8</accession>
<gene>
    <name evidence="1" type="primary">WBGene00272825</name>
</gene>
<organism evidence="1 2">
    <name type="scientific">Pristionchus pacificus</name>
    <name type="common">Parasitic nematode worm</name>
    <dbReference type="NCBI Taxonomy" id="54126"/>
    <lineage>
        <taxon>Eukaryota</taxon>
        <taxon>Metazoa</taxon>
        <taxon>Ecdysozoa</taxon>
        <taxon>Nematoda</taxon>
        <taxon>Chromadorea</taxon>
        <taxon>Rhabditida</taxon>
        <taxon>Rhabditina</taxon>
        <taxon>Diplogasteromorpha</taxon>
        <taxon>Diplogasteroidea</taxon>
        <taxon>Neodiplogasteridae</taxon>
        <taxon>Pristionchus</taxon>
    </lineage>
</organism>